<keyword evidence="4" id="KW-1185">Reference proteome</keyword>
<dbReference type="GO" id="GO:0016887">
    <property type="term" value="F:ATP hydrolysis activity"/>
    <property type="evidence" value="ECO:0007669"/>
    <property type="project" value="InterPro"/>
</dbReference>
<dbReference type="SUPFAM" id="SSF52540">
    <property type="entry name" value="P-loop containing nucleoside triphosphate hydrolases"/>
    <property type="match status" value="1"/>
</dbReference>
<name>A0A2A9CVZ8_9ACTN</name>
<reference evidence="3 4" key="1">
    <citation type="submission" date="2017-10" db="EMBL/GenBank/DDBJ databases">
        <title>Sequencing the genomes of 1000 actinobacteria strains.</title>
        <authorList>
            <person name="Klenk H.-P."/>
        </authorList>
    </citation>
    <scope>NUCLEOTIDE SEQUENCE [LARGE SCALE GENOMIC DNA]</scope>
    <source>
        <strain evidence="3 4">DSM 15597</strain>
    </source>
</reference>
<dbReference type="RefSeq" id="WP_098462237.1">
    <property type="nucleotide sequence ID" value="NZ_PDJC01000001.1"/>
</dbReference>
<dbReference type="Pfam" id="PF00437">
    <property type="entry name" value="T2SSE"/>
    <property type="match status" value="1"/>
</dbReference>
<dbReference type="OrthoDB" id="9810761at2"/>
<dbReference type="NCBIfam" id="TIGR03819">
    <property type="entry name" value="heli_sec_ATPase"/>
    <property type="match status" value="1"/>
</dbReference>
<proteinExistence type="inferred from homology"/>
<dbReference type="InterPro" id="IPR050921">
    <property type="entry name" value="T4SS_GSP_E_ATPase"/>
</dbReference>
<dbReference type="AlphaFoldDB" id="A0A2A9CVZ8"/>
<dbReference type="PANTHER" id="PTHR30486">
    <property type="entry name" value="TWITCHING MOTILITY PROTEIN PILT"/>
    <property type="match status" value="1"/>
</dbReference>
<dbReference type="InterPro" id="IPR001482">
    <property type="entry name" value="T2SS/T4SS_dom"/>
</dbReference>
<evidence type="ECO:0000259" key="2">
    <source>
        <dbReference type="Pfam" id="PF00437"/>
    </source>
</evidence>
<sequence length="380" mass="40239">MTELEEVRSYLVRHGQQAGPVEVAAALRGLGELVSDQRVRSTVAALRRESEGAGPLDPLLAEPGVTDVLVNAPDQVWVDRGSGLEPAGVRFGSAEELRRLAVRLAASVGRRLDDGSPFVDARLPSGVRVHAVLGCVAETGTCLSFRVPNRRRLTLDDWVAAGSLAPGVAELLTGLVHGKRAFLISGGTGSGKTTLLGALLSLVPAGERIVIAEDSRELAPQHPHCLRLEARPPNAEGIGAITLTDLVRQALRMRPDRLVVGEVRGAELVDLLLAMNTGHEGGCGTVHANSAGAVPARLEALAALGGLSRDALHAQLAAAVEVLVQVRRLPDGRRWVEELRVLRADRRSGRCRAVPALSCAPDGRLEQGDGWSRLNRLAQS</sequence>
<dbReference type="PANTHER" id="PTHR30486:SF6">
    <property type="entry name" value="TYPE IV PILUS RETRACTATION ATPASE PILT"/>
    <property type="match status" value="1"/>
</dbReference>
<feature type="domain" description="Bacterial type II secretion system protein E" evidence="2">
    <location>
        <begin position="50"/>
        <end position="324"/>
    </location>
</feature>
<evidence type="ECO:0000256" key="1">
    <source>
        <dbReference type="ARBA" id="ARBA00006611"/>
    </source>
</evidence>
<dbReference type="Proteomes" id="UP000226079">
    <property type="component" value="Unassembled WGS sequence"/>
</dbReference>
<evidence type="ECO:0000313" key="4">
    <source>
        <dbReference type="Proteomes" id="UP000226079"/>
    </source>
</evidence>
<comment type="similarity">
    <text evidence="1">Belongs to the GSP E family.</text>
</comment>
<dbReference type="Gene3D" id="3.40.50.300">
    <property type="entry name" value="P-loop containing nucleotide triphosphate hydrolases"/>
    <property type="match status" value="1"/>
</dbReference>
<dbReference type="InterPro" id="IPR022399">
    <property type="entry name" value="TadA-like_ATPase"/>
</dbReference>
<protein>
    <submittedName>
        <fullName evidence="3">Pilus assembly protein CpaF</fullName>
    </submittedName>
</protein>
<dbReference type="InterPro" id="IPR027417">
    <property type="entry name" value="P-loop_NTPase"/>
</dbReference>
<dbReference type="Gene3D" id="3.30.450.380">
    <property type="match status" value="1"/>
</dbReference>
<dbReference type="EMBL" id="PDJC01000001">
    <property type="protein sequence ID" value="PFG17759.1"/>
    <property type="molecule type" value="Genomic_DNA"/>
</dbReference>
<organism evidence="3 4">
    <name type="scientific">Propionicimonas paludicola</name>
    <dbReference type="NCBI Taxonomy" id="185243"/>
    <lineage>
        <taxon>Bacteria</taxon>
        <taxon>Bacillati</taxon>
        <taxon>Actinomycetota</taxon>
        <taxon>Actinomycetes</taxon>
        <taxon>Propionibacteriales</taxon>
        <taxon>Nocardioidaceae</taxon>
        <taxon>Propionicimonas</taxon>
    </lineage>
</organism>
<accession>A0A2A9CVZ8</accession>
<comment type="caution">
    <text evidence="3">The sequence shown here is derived from an EMBL/GenBank/DDBJ whole genome shotgun (WGS) entry which is preliminary data.</text>
</comment>
<evidence type="ECO:0000313" key="3">
    <source>
        <dbReference type="EMBL" id="PFG17759.1"/>
    </source>
</evidence>
<gene>
    <name evidence="3" type="ORF">ATK74_2333</name>
</gene>
<dbReference type="CDD" id="cd01130">
    <property type="entry name" value="VirB11-like_ATPase"/>
    <property type="match status" value="1"/>
</dbReference>